<feature type="domain" description="HNH nuclease" evidence="1">
    <location>
        <begin position="6"/>
        <end position="59"/>
    </location>
</feature>
<dbReference type="PANTHER" id="PTHR33877:SF2">
    <property type="entry name" value="OS07G0170200 PROTEIN"/>
    <property type="match status" value="1"/>
</dbReference>
<keyword evidence="2" id="KW-0378">Hydrolase</keyword>
<name>A0A1C4WY01_9ACTN</name>
<reference evidence="3" key="1">
    <citation type="submission" date="2016-06" db="EMBL/GenBank/DDBJ databases">
        <authorList>
            <person name="Varghese N."/>
            <person name="Submissions Spin"/>
        </authorList>
    </citation>
    <scope>NUCLEOTIDE SEQUENCE [LARGE SCALE GENOMIC DNA]</scope>
    <source>
        <strain evidence="3">DSM 43168</strain>
    </source>
</reference>
<dbReference type="Proteomes" id="UP000183585">
    <property type="component" value="Unassembled WGS sequence"/>
</dbReference>
<evidence type="ECO:0000259" key="1">
    <source>
        <dbReference type="SMART" id="SM00507"/>
    </source>
</evidence>
<evidence type="ECO:0000313" key="2">
    <source>
        <dbReference type="EMBL" id="SCF01147.1"/>
    </source>
</evidence>
<dbReference type="AlphaFoldDB" id="A0A1C4WY01"/>
<dbReference type="Pfam" id="PF14279">
    <property type="entry name" value="HNH_5"/>
    <property type="match status" value="1"/>
</dbReference>
<keyword evidence="2" id="KW-0540">Nuclease</keyword>
<dbReference type="SMART" id="SM00507">
    <property type="entry name" value="HNHc"/>
    <property type="match status" value="1"/>
</dbReference>
<keyword evidence="2" id="KW-0255">Endonuclease</keyword>
<keyword evidence="3" id="KW-1185">Reference proteome</keyword>
<accession>A0A1C4WY01</accession>
<gene>
    <name evidence="2" type="ORF">GA0070563_104108</name>
</gene>
<dbReference type="GO" id="GO:0004519">
    <property type="term" value="F:endonuclease activity"/>
    <property type="evidence" value="ECO:0007669"/>
    <property type="project" value="UniProtKB-KW"/>
</dbReference>
<protein>
    <submittedName>
        <fullName evidence="2">HNH endonuclease</fullName>
    </submittedName>
</protein>
<evidence type="ECO:0000313" key="3">
    <source>
        <dbReference type="Proteomes" id="UP000183585"/>
    </source>
</evidence>
<proteinExistence type="predicted"/>
<dbReference type="CDD" id="cd00085">
    <property type="entry name" value="HNHc"/>
    <property type="match status" value="1"/>
</dbReference>
<dbReference type="RefSeq" id="WP_083302588.1">
    <property type="nucleotide sequence ID" value="NZ_FMCT01000004.1"/>
</dbReference>
<sequence>MAVSRALRYQILRRDNHTCRYCGRSAPDVKLTVDHVVPEALGGSDEPTNLVTACAECNGGKSATPPDAALVAQVEEDAVRWARARHLAAQRALEDFQARQVVRDQFEQHWNRWKANGRPISLPVGWELTVDRFIAGGLPVPLLLEAVDIGMSRKVKADNIFNYVCGIAWNRVREIEQKAINSLSETKTEDDDSKLHAASFAGELLNFIGDHHGDEYYGEMMEIVQEDGDHSSEDLAIETARLSVEKLSFDFLATEGVMLKSEMLYWLLDPEHREPVDVESAEEIRARASHLITGAANQLATQLLDTLTEEQRMCWLKCAASAGIQPGFSSFRFAAQWYRSFTEISSVPARVCGLSTGEGLICGEPSDFIITVESCPLCPEECRGHRLCDAHATAAIDGKLASSGGTPLSVANVTEIDKNDPWR</sequence>
<dbReference type="EMBL" id="FMCT01000004">
    <property type="protein sequence ID" value="SCF01147.1"/>
    <property type="molecule type" value="Genomic_DNA"/>
</dbReference>
<dbReference type="InterPro" id="IPR029471">
    <property type="entry name" value="HNH_5"/>
</dbReference>
<dbReference type="InterPro" id="IPR003615">
    <property type="entry name" value="HNH_nuc"/>
</dbReference>
<dbReference type="Gene3D" id="1.10.30.50">
    <property type="match status" value="1"/>
</dbReference>
<dbReference type="PANTHER" id="PTHR33877">
    <property type="entry name" value="SLL1193 PROTEIN"/>
    <property type="match status" value="1"/>
</dbReference>
<dbReference type="InterPro" id="IPR052892">
    <property type="entry name" value="NA-targeting_endonuclease"/>
</dbReference>
<organism evidence="2 3">
    <name type="scientific">Micromonospora carbonacea</name>
    <dbReference type="NCBI Taxonomy" id="47853"/>
    <lineage>
        <taxon>Bacteria</taxon>
        <taxon>Bacillati</taxon>
        <taxon>Actinomycetota</taxon>
        <taxon>Actinomycetes</taxon>
        <taxon>Micromonosporales</taxon>
        <taxon>Micromonosporaceae</taxon>
        <taxon>Micromonospora</taxon>
    </lineage>
</organism>